<accession>M2R3P7</accession>
<feature type="region of interest" description="Disordered" evidence="1">
    <location>
        <begin position="406"/>
        <end position="448"/>
    </location>
</feature>
<reference evidence="2 3" key="1">
    <citation type="journal article" date="2012" name="Proc. Natl. Acad. Sci. U.S.A.">
        <title>Comparative genomics of Ceriporiopsis subvermispora and Phanerochaete chrysosporium provide insight into selective ligninolysis.</title>
        <authorList>
            <person name="Fernandez-Fueyo E."/>
            <person name="Ruiz-Duenas F.J."/>
            <person name="Ferreira P."/>
            <person name="Floudas D."/>
            <person name="Hibbett D.S."/>
            <person name="Canessa P."/>
            <person name="Larrondo L.F."/>
            <person name="James T.Y."/>
            <person name="Seelenfreund D."/>
            <person name="Lobos S."/>
            <person name="Polanco R."/>
            <person name="Tello M."/>
            <person name="Honda Y."/>
            <person name="Watanabe T."/>
            <person name="Watanabe T."/>
            <person name="Ryu J.S."/>
            <person name="Kubicek C.P."/>
            <person name="Schmoll M."/>
            <person name="Gaskell J."/>
            <person name="Hammel K.E."/>
            <person name="St John F.J."/>
            <person name="Vanden Wymelenberg A."/>
            <person name="Sabat G."/>
            <person name="Splinter BonDurant S."/>
            <person name="Syed K."/>
            <person name="Yadav J.S."/>
            <person name="Doddapaneni H."/>
            <person name="Subramanian V."/>
            <person name="Lavin J.L."/>
            <person name="Oguiza J.A."/>
            <person name="Perez G."/>
            <person name="Pisabarro A.G."/>
            <person name="Ramirez L."/>
            <person name="Santoyo F."/>
            <person name="Master E."/>
            <person name="Coutinho P.M."/>
            <person name="Henrissat B."/>
            <person name="Lombard V."/>
            <person name="Magnuson J.K."/>
            <person name="Kuees U."/>
            <person name="Hori C."/>
            <person name="Igarashi K."/>
            <person name="Samejima M."/>
            <person name="Held B.W."/>
            <person name="Barry K.W."/>
            <person name="LaButti K.M."/>
            <person name="Lapidus A."/>
            <person name="Lindquist E.A."/>
            <person name="Lucas S.M."/>
            <person name="Riley R."/>
            <person name="Salamov A.A."/>
            <person name="Hoffmeister D."/>
            <person name="Schwenk D."/>
            <person name="Hadar Y."/>
            <person name="Yarden O."/>
            <person name="de Vries R.P."/>
            <person name="Wiebenga A."/>
            <person name="Stenlid J."/>
            <person name="Eastwood D."/>
            <person name="Grigoriev I.V."/>
            <person name="Berka R.M."/>
            <person name="Blanchette R.A."/>
            <person name="Kersten P."/>
            <person name="Martinez A.T."/>
            <person name="Vicuna R."/>
            <person name="Cullen D."/>
        </authorList>
    </citation>
    <scope>NUCLEOTIDE SEQUENCE [LARGE SCALE GENOMIC DNA]</scope>
    <source>
        <strain evidence="2 3">B</strain>
    </source>
</reference>
<feature type="compositionally biased region" description="Low complexity" evidence="1">
    <location>
        <begin position="79"/>
        <end position="96"/>
    </location>
</feature>
<feature type="compositionally biased region" description="Low complexity" evidence="1">
    <location>
        <begin position="1"/>
        <end position="19"/>
    </location>
</feature>
<evidence type="ECO:0000313" key="2">
    <source>
        <dbReference type="EMBL" id="EMD39155.1"/>
    </source>
</evidence>
<feature type="region of interest" description="Disordered" evidence="1">
    <location>
        <begin position="510"/>
        <end position="529"/>
    </location>
</feature>
<feature type="compositionally biased region" description="Basic and acidic residues" evidence="1">
    <location>
        <begin position="512"/>
        <end position="521"/>
    </location>
</feature>
<feature type="region of interest" description="Disordered" evidence="1">
    <location>
        <begin position="536"/>
        <end position="583"/>
    </location>
</feature>
<feature type="compositionally biased region" description="Low complexity" evidence="1">
    <location>
        <begin position="117"/>
        <end position="126"/>
    </location>
</feature>
<proteinExistence type="predicted"/>
<keyword evidence="3" id="KW-1185">Reference proteome</keyword>
<gene>
    <name evidence="2" type="ORF">CERSUDRAFT_112832</name>
</gene>
<dbReference type="HOGENOM" id="CLU_014635_0_0_1"/>
<dbReference type="AlphaFoldDB" id="M2R3P7"/>
<feature type="compositionally biased region" description="Acidic residues" evidence="1">
    <location>
        <begin position="407"/>
        <end position="417"/>
    </location>
</feature>
<sequence length="604" mass="64326">MPSSVASSESSPNQSPTWSPATQRRLSARRGSVSASDPWGAYADVNLNPSRSLTSRLSIVRVPPQQAEEEGRRHRRRGSNASVGSSSSRDGGNRLSFAMSSFRPSSPVGGQPPSPTSSPRMRPTSPGLSRRHSGSGQTAFGNHPKLSPEQLVELARQSCNPRPAIAAGPGAVAVPALQPVSFTPLPESVYLPYVERAAEVTELVTHPPCSKILALLAQTFPPDRRTPATPPSTEALLNFDPRGWTYSEFEHWLTRVDRDAVPDALWVVRARACILAHSELLWSRIKGALGVPPELDVDEADLEPQPVSGARVIEGLPRDIMSAEEYGAVFEPESPEVLARPLHESVDADAAATLAEPTAEERAEAEAQEEMYAETAVSIEPIVASNGNVPPPFSTSVNPDHHALEEVREEDEDEDGAAGDGKDNNQPEEDIQGLRIVTSPTKPVALGMPIPSGSLSVVSDANPGVSPMSPLGGPLRASPYSGLTRSSPRFAGSASVGSFRGMGPAAMVGDEPYDHLRERGPGHPLFPSSFAHLSLSPTLGKHTKTRSQSMIHPPPSRADLARAGSWGAPRPASMGRRPDWARNFDPTRHEYAVASSAGSVSAHE</sequence>
<protein>
    <submittedName>
        <fullName evidence="2">Uncharacterized protein</fullName>
    </submittedName>
</protein>
<dbReference type="OrthoDB" id="2591449at2759"/>
<organism evidence="2 3">
    <name type="scientific">Ceriporiopsis subvermispora (strain B)</name>
    <name type="common">White-rot fungus</name>
    <name type="synonym">Gelatoporia subvermispora</name>
    <dbReference type="NCBI Taxonomy" id="914234"/>
    <lineage>
        <taxon>Eukaryota</taxon>
        <taxon>Fungi</taxon>
        <taxon>Dikarya</taxon>
        <taxon>Basidiomycota</taxon>
        <taxon>Agaricomycotina</taxon>
        <taxon>Agaricomycetes</taxon>
        <taxon>Polyporales</taxon>
        <taxon>Gelatoporiaceae</taxon>
        <taxon>Gelatoporia</taxon>
    </lineage>
</organism>
<dbReference type="EMBL" id="KB445794">
    <property type="protein sequence ID" value="EMD39155.1"/>
    <property type="molecule type" value="Genomic_DNA"/>
</dbReference>
<feature type="compositionally biased region" description="Polar residues" evidence="1">
    <location>
        <begin position="47"/>
        <end position="57"/>
    </location>
</feature>
<name>M2R3P7_CERS8</name>
<evidence type="ECO:0000256" key="1">
    <source>
        <dbReference type="SAM" id="MobiDB-lite"/>
    </source>
</evidence>
<dbReference type="Proteomes" id="UP000016930">
    <property type="component" value="Unassembled WGS sequence"/>
</dbReference>
<feature type="region of interest" description="Disordered" evidence="1">
    <location>
        <begin position="1"/>
        <end position="145"/>
    </location>
</feature>
<feature type="region of interest" description="Disordered" evidence="1">
    <location>
        <begin position="468"/>
        <end position="502"/>
    </location>
</feature>
<evidence type="ECO:0000313" key="3">
    <source>
        <dbReference type="Proteomes" id="UP000016930"/>
    </source>
</evidence>
<dbReference type="STRING" id="914234.M2R3P7"/>